<keyword evidence="1" id="KW-0175">Coiled coil</keyword>
<dbReference type="InterPro" id="IPR052442">
    <property type="entry name" value="Env_Response_Regulator"/>
</dbReference>
<feature type="coiled-coil region" evidence="1">
    <location>
        <begin position="455"/>
        <end position="505"/>
    </location>
</feature>
<dbReference type="EMBL" id="JAQQAF010000001">
    <property type="protein sequence ID" value="KAJ8513547.1"/>
    <property type="molecule type" value="Genomic_DNA"/>
</dbReference>
<feature type="compositionally biased region" description="Polar residues" evidence="2">
    <location>
        <begin position="145"/>
        <end position="160"/>
    </location>
</feature>
<evidence type="ECO:0000256" key="1">
    <source>
        <dbReference type="SAM" id="Coils"/>
    </source>
</evidence>
<dbReference type="AlphaFoldDB" id="A0AAV8S2G9"/>
<feature type="region of interest" description="Disordered" evidence="2">
    <location>
        <begin position="144"/>
        <end position="170"/>
    </location>
</feature>
<dbReference type="PANTHER" id="PTHR46136">
    <property type="entry name" value="TRANSCRIPTION FACTOR GTE8"/>
    <property type="match status" value="1"/>
</dbReference>
<reference evidence="4 5" key="1">
    <citation type="submission" date="2022-12" db="EMBL/GenBank/DDBJ databases">
        <title>Chromosome-scale assembly of the Ensete ventricosum genome.</title>
        <authorList>
            <person name="Dussert Y."/>
            <person name="Stocks J."/>
            <person name="Wendawek A."/>
            <person name="Woldeyes F."/>
            <person name="Nichols R.A."/>
            <person name="Borrell J.S."/>
        </authorList>
    </citation>
    <scope>NUCLEOTIDE SEQUENCE [LARGE SCALE GENOMIC DNA]</scope>
    <source>
        <strain evidence="5">cv. Maze</strain>
        <tissue evidence="4">Seeds</tissue>
    </source>
</reference>
<protein>
    <recommendedName>
        <fullName evidence="3">NET domain-containing protein</fullName>
    </recommendedName>
</protein>
<feature type="region of interest" description="Disordered" evidence="2">
    <location>
        <begin position="341"/>
        <end position="406"/>
    </location>
</feature>
<feature type="compositionally biased region" description="Basic and acidic residues" evidence="2">
    <location>
        <begin position="355"/>
        <end position="366"/>
    </location>
</feature>
<evidence type="ECO:0000313" key="5">
    <source>
        <dbReference type="Proteomes" id="UP001222027"/>
    </source>
</evidence>
<feature type="compositionally biased region" description="Polar residues" evidence="2">
    <location>
        <begin position="384"/>
        <end position="393"/>
    </location>
</feature>
<feature type="domain" description="NET" evidence="3">
    <location>
        <begin position="231"/>
        <end position="284"/>
    </location>
</feature>
<dbReference type="PANTHER" id="PTHR46136:SF19">
    <property type="entry name" value="TRANSCRIPTION FACTOR GTE12"/>
    <property type="match status" value="1"/>
</dbReference>
<keyword evidence="5" id="KW-1185">Reference proteome</keyword>
<dbReference type="Proteomes" id="UP001222027">
    <property type="component" value="Unassembled WGS sequence"/>
</dbReference>
<proteinExistence type="predicted"/>
<comment type="caution">
    <text evidence="4">The sequence shown here is derived from an EMBL/GenBank/DDBJ whole genome shotgun (WGS) entry which is preliminary data.</text>
</comment>
<dbReference type="Pfam" id="PF17035">
    <property type="entry name" value="BET"/>
    <property type="match status" value="1"/>
</dbReference>
<sequence>MSNLHVQRTPKQRLLRARDVRHALMMPRPLDLPLSPNPKVWLIGRSSAIYVVYVIELGITESCCVKDFLFFDLSTMPVAEKLALKKKLKTELDHVRSAVENIIADCDRRLAQKHSAAEEDQAVILGNDCAGEVVASFHSFCIPEQQPSSTGPSKGTTLGTSDAPKVKGTCGSSETKNSRLFFNYLQANGLGYCKTETWKKAVFKHCTICCRCKMEITGSRMEKQKHTFFTLKKELSNLPVRKMPPRLLSFLQSKGLVGQIGEFVSIDIDMFDEETLWELHQLVRNSIDGTPIEIKKCTRRPEQDSHKGTGETVLQSDVIDEFMSPLARMKSAHRTVSCQRSHCNDLSQASSSEVDSGRSSRNEHYARRSTANSLDWEKTPTGFGFQSNDSIKSISHPPSPLTAATEDLGPCEEQLSPSKALRAAMLKSRFADTILKAQQQSLGVKIDPAKLQREREKLEKRQQEEKARIEAQVKAAEIAAKMKAEAELTRQREAARLALQKMEKTVEIDNSHILKDLENLGCPLPRHFDRTDETVGKFMHELEMHSGVVNPLEQLGLFMKNEDLDEVDEWISSAGNGDVEEGEIDGS</sequence>
<evidence type="ECO:0000259" key="3">
    <source>
        <dbReference type="Pfam" id="PF17035"/>
    </source>
</evidence>
<gene>
    <name evidence="4" type="ORF">OPV22_003981</name>
</gene>
<dbReference type="InterPro" id="IPR027353">
    <property type="entry name" value="NET_dom"/>
</dbReference>
<accession>A0AAV8S2G9</accession>
<organism evidence="4 5">
    <name type="scientific">Ensete ventricosum</name>
    <name type="common">Abyssinian banana</name>
    <name type="synonym">Musa ensete</name>
    <dbReference type="NCBI Taxonomy" id="4639"/>
    <lineage>
        <taxon>Eukaryota</taxon>
        <taxon>Viridiplantae</taxon>
        <taxon>Streptophyta</taxon>
        <taxon>Embryophyta</taxon>
        <taxon>Tracheophyta</taxon>
        <taxon>Spermatophyta</taxon>
        <taxon>Magnoliopsida</taxon>
        <taxon>Liliopsida</taxon>
        <taxon>Zingiberales</taxon>
        <taxon>Musaceae</taxon>
        <taxon>Ensete</taxon>
    </lineage>
</organism>
<evidence type="ECO:0000256" key="2">
    <source>
        <dbReference type="SAM" id="MobiDB-lite"/>
    </source>
</evidence>
<evidence type="ECO:0000313" key="4">
    <source>
        <dbReference type="EMBL" id="KAJ8513547.1"/>
    </source>
</evidence>
<name>A0AAV8S2G9_ENSVE</name>